<protein>
    <recommendedName>
        <fullName evidence="1">NERD domain-containing protein</fullName>
    </recommendedName>
</protein>
<dbReference type="Proteomes" id="UP000214720">
    <property type="component" value="Unassembled WGS sequence"/>
</dbReference>
<dbReference type="AlphaFoldDB" id="A0A226X048"/>
<gene>
    <name evidence="2" type="ORF">BSU04_22860</name>
</gene>
<sequence>MSGEHVQQVDVCVLHPNLSFVMRYAPAGGQVTGTVETA</sequence>
<dbReference type="PROSITE" id="PS50965">
    <property type="entry name" value="NERD"/>
    <property type="match status" value="1"/>
</dbReference>
<dbReference type="EMBL" id="MTHB01000133">
    <property type="protein sequence ID" value="OXC76238.1"/>
    <property type="molecule type" value="Genomic_DNA"/>
</dbReference>
<organism evidence="2 3">
    <name type="scientific">Caballeronia sordidicola</name>
    <name type="common">Burkholderia sordidicola</name>
    <dbReference type="NCBI Taxonomy" id="196367"/>
    <lineage>
        <taxon>Bacteria</taxon>
        <taxon>Pseudomonadati</taxon>
        <taxon>Pseudomonadota</taxon>
        <taxon>Betaproteobacteria</taxon>
        <taxon>Burkholderiales</taxon>
        <taxon>Burkholderiaceae</taxon>
        <taxon>Caballeronia</taxon>
    </lineage>
</organism>
<comment type="caution">
    <text evidence="2">The sequence shown here is derived from an EMBL/GenBank/DDBJ whole genome shotgun (WGS) entry which is preliminary data.</text>
</comment>
<feature type="domain" description="NERD" evidence="1">
    <location>
        <begin position="1"/>
        <end position="38"/>
    </location>
</feature>
<evidence type="ECO:0000313" key="3">
    <source>
        <dbReference type="Proteomes" id="UP000214720"/>
    </source>
</evidence>
<name>A0A226X048_CABSO</name>
<dbReference type="InterPro" id="IPR011528">
    <property type="entry name" value="NERD"/>
</dbReference>
<evidence type="ECO:0000313" key="2">
    <source>
        <dbReference type="EMBL" id="OXC76238.1"/>
    </source>
</evidence>
<evidence type="ECO:0000259" key="1">
    <source>
        <dbReference type="PROSITE" id="PS50965"/>
    </source>
</evidence>
<reference evidence="3" key="1">
    <citation type="submission" date="2017-01" db="EMBL/GenBank/DDBJ databases">
        <title>Genome Analysis of Deinococcus marmoris KOPRI26562.</title>
        <authorList>
            <person name="Kim J.H."/>
            <person name="Oh H.-M."/>
        </authorList>
    </citation>
    <scope>NUCLEOTIDE SEQUENCE [LARGE SCALE GENOMIC DNA]</scope>
    <source>
        <strain evidence="3">PAMC 26633</strain>
    </source>
</reference>
<accession>A0A226X048</accession>
<proteinExistence type="predicted"/>